<protein>
    <recommendedName>
        <fullName evidence="10">DUF350 domain-containing protein</fullName>
    </recommendedName>
</protein>
<feature type="transmembrane region" description="Helical" evidence="7">
    <location>
        <begin position="12"/>
        <end position="32"/>
    </location>
</feature>
<evidence type="ECO:0000256" key="6">
    <source>
        <dbReference type="ARBA" id="ARBA00023136"/>
    </source>
</evidence>
<evidence type="ECO:0000313" key="9">
    <source>
        <dbReference type="Proteomes" id="UP000067626"/>
    </source>
</evidence>
<name>A0A0K1E8H4_CHOCO</name>
<reference evidence="8 9" key="1">
    <citation type="submission" date="2015-07" db="EMBL/GenBank/DDBJ databases">
        <title>Genome analysis of myxobacterium Chondromyces crocatus Cm c5 reveals a high potential for natural compound synthesis and the genetic basis for the loss of fruiting body formation.</title>
        <authorList>
            <person name="Zaburannyi N."/>
            <person name="Bunk B."/>
            <person name="Maier J."/>
            <person name="Overmann J."/>
            <person name="Mueller R."/>
        </authorList>
    </citation>
    <scope>NUCLEOTIDE SEQUENCE [LARGE SCALE GENOMIC DNA]</scope>
    <source>
        <strain evidence="8 9">Cm c5</strain>
    </source>
</reference>
<evidence type="ECO:0000256" key="4">
    <source>
        <dbReference type="ARBA" id="ARBA00022692"/>
    </source>
</evidence>
<dbReference type="STRING" id="52.CMC5_010040"/>
<dbReference type="RefSeq" id="WP_050429330.1">
    <property type="nucleotide sequence ID" value="NZ_CP012159.1"/>
</dbReference>
<evidence type="ECO:0000256" key="1">
    <source>
        <dbReference type="ARBA" id="ARBA00004651"/>
    </source>
</evidence>
<comment type="similarity">
    <text evidence="2">Belongs to the UPF0719 family.</text>
</comment>
<organism evidence="8 9">
    <name type="scientific">Chondromyces crocatus</name>
    <dbReference type="NCBI Taxonomy" id="52"/>
    <lineage>
        <taxon>Bacteria</taxon>
        <taxon>Pseudomonadati</taxon>
        <taxon>Myxococcota</taxon>
        <taxon>Polyangia</taxon>
        <taxon>Polyangiales</taxon>
        <taxon>Polyangiaceae</taxon>
        <taxon>Chondromyces</taxon>
    </lineage>
</organism>
<dbReference type="OrthoDB" id="7659179at2"/>
<evidence type="ECO:0000256" key="7">
    <source>
        <dbReference type="SAM" id="Phobius"/>
    </source>
</evidence>
<dbReference type="KEGG" id="ccro:CMC5_010040"/>
<sequence length="73" mass="7808">MLDLAVLSKTVISTLLFVLIGIVVFAVAFMLIVKVTPFSIRKEIEEDQNTALAIVIGSVILGLAWIISAAIHG</sequence>
<keyword evidence="4 7" id="KW-0812">Transmembrane</keyword>
<dbReference type="EMBL" id="CP012159">
    <property type="protein sequence ID" value="AKT36883.1"/>
    <property type="molecule type" value="Genomic_DNA"/>
</dbReference>
<dbReference type="GO" id="GO:0005886">
    <property type="term" value="C:plasma membrane"/>
    <property type="evidence" value="ECO:0007669"/>
    <property type="project" value="UniProtKB-SubCell"/>
</dbReference>
<keyword evidence="6 7" id="KW-0472">Membrane</keyword>
<evidence type="ECO:0000313" key="8">
    <source>
        <dbReference type="EMBL" id="AKT36883.1"/>
    </source>
</evidence>
<comment type="subcellular location">
    <subcellularLocation>
        <location evidence="1">Cell membrane</location>
        <topology evidence="1">Multi-pass membrane protein</topology>
    </subcellularLocation>
</comment>
<evidence type="ECO:0000256" key="2">
    <source>
        <dbReference type="ARBA" id="ARBA00005779"/>
    </source>
</evidence>
<proteinExistence type="inferred from homology"/>
<keyword evidence="3" id="KW-1003">Cell membrane</keyword>
<dbReference type="Pfam" id="PF03994">
    <property type="entry name" value="DUF350"/>
    <property type="match status" value="1"/>
</dbReference>
<evidence type="ECO:0000256" key="3">
    <source>
        <dbReference type="ARBA" id="ARBA00022475"/>
    </source>
</evidence>
<dbReference type="Proteomes" id="UP000067626">
    <property type="component" value="Chromosome"/>
</dbReference>
<evidence type="ECO:0000256" key="5">
    <source>
        <dbReference type="ARBA" id="ARBA00022989"/>
    </source>
</evidence>
<keyword evidence="5 7" id="KW-1133">Transmembrane helix</keyword>
<dbReference type="AlphaFoldDB" id="A0A0K1E8H4"/>
<gene>
    <name evidence="8" type="ORF">CMC5_010040</name>
</gene>
<accession>A0A0K1E8H4</accession>
<evidence type="ECO:0008006" key="10">
    <source>
        <dbReference type="Google" id="ProtNLM"/>
    </source>
</evidence>
<dbReference type="InterPro" id="IPR007140">
    <property type="entry name" value="DUF350"/>
</dbReference>
<keyword evidence="9" id="KW-1185">Reference proteome</keyword>
<feature type="transmembrane region" description="Helical" evidence="7">
    <location>
        <begin position="52"/>
        <end position="71"/>
    </location>
</feature>